<sequence>MLAVQRIAERQDGLITAGQCRDLELSTASVKNFLRRGVWRALSRGVYLVDADLRGSSPESPKALVRAAVLTGGPNAVAVLESAAVVHGLHGLRPQTRLHVSLPGKLAVPRRLTDLTVVPHQLTLGPEDVTVVDGIRVTTVRRTVADLLLRLDRLAAVSVLDSALHLGLLAEDELAELPALMFGRRGVAVARNWIEQADGRAESPLETRARLRCADAGIPPDDLQASIVGGDGRVLARVDLLWRAARLVGEADGGEVHDRPEAVYRDRQRQNDLVNAGYRVVRFTWSDTLDAEAIPRIVRRALARIPQPAVPGDSAESIRKLWT</sequence>
<evidence type="ECO:0000259" key="1">
    <source>
        <dbReference type="Pfam" id="PF04480"/>
    </source>
</evidence>
<feature type="domain" description="DUF559" evidence="1">
    <location>
        <begin position="238"/>
        <end position="287"/>
    </location>
</feature>
<dbReference type="Gene3D" id="3.40.960.10">
    <property type="entry name" value="VSR Endonuclease"/>
    <property type="match status" value="1"/>
</dbReference>
<dbReference type="Proteomes" id="UP000630887">
    <property type="component" value="Unassembled WGS sequence"/>
</dbReference>
<evidence type="ECO:0000313" key="3">
    <source>
        <dbReference type="Proteomes" id="UP000630887"/>
    </source>
</evidence>
<dbReference type="InterPro" id="IPR007569">
    <property type="entry name" value="DUF559"/>
</dbReference>
<dbReference type="Pfam" id="PF04480">
    <property type="entry name" value="DUF559"/>
    <property type="match status" value="1"/>
</dbReference>
<dbReference type="InterPro" id="IPR011335">
    <property type="entry name" value="Restrct_endonuc-II-like"/>
</dbReference>
<proteinExistence type="predicted"/>
<comment type="caution">
    <text evidence="2">The sequence shown here is derived from an EMBL/GenBank/DDBJ whole genome shotgun (WGS) entry which is preliminary data.</text>
</comment>
<dbReference type="SUPFAM" id="SSF52980">
    <property type="entry name" value="Restriction endonuclease-like"/>
    <property type="match status" value="1"/>
</dbReference>
<dbReference type="EMBL" id="BONI01000046">
    <property type="protein sequence ID" value="GIG08374.1"/>
    <property type="molecule type" value="Genomic_DNA"/>
</dbReference>
<reference evidence="2 3" key="1">
    <citation type="submission" date="2021-01" db="EMBL/GenBank/DDBJ databases">
        <title>Whole genome shotgun sequence of Catellatospora coxensis NBRC 107359.</title>
        <authorList>
            <person name="Komaki H."/>
            <person name="Tamura T."/>
        </authorList>
    </citation>
    <scope>NUCLEOTIDE SEQUENCE [LARGE SCALE GENOMIC DNA]</scope>
    <source>
        <strain evidence="2 3">NBRC 107359</strain>
    </source>
</reference>
<name>A0A8J3P9C1_9ACTN</name>
<dbReference type="AlphaFoldDB" id="A0A8J3P9C1"/>
<accession>A0A8J3P9C1</accession>
<organism evidence="2 3">
    <name type="scientific">Catellatospora coxensis</name>
    <dbReference type="NCBI Taxonomy" id="310354"/>
    <lineage>
        <taxon>Bacteria</taxon>
        <taxon>Bacillati</taxon>
        <taxon>Actinomycetota</taxon>
        <taxon>Actinomycetes</taxon>
        <taxon>Micromonosporales</taxon>
        <taxon>Micromonosporaceae</taxon>
        <taxon>Catellatospora</taxon>
    </lineage>
</organism>
<protein>
    <recommendedName>
        <fullName evidence="1">DUF559 domain-containing protein</fullName>
    </recommendedName>
</protein>
<gene>
    <name evidence="2" type="ORF">Cco03nite_50740</name>
</gene>
<keyword evidence="3" id="KW-1185">Reference proteome</keyword>
<evidence type="ECO:0000313" key="2">
    <source>
        <dbReference type="EMBL" id="GIG08374.1"/>
    </source>
</evidence>